<proteinExistence type="predicted"/>
<gene>
    <name evidence="5" type="ORF">Metal_3473</name>
</gene>
<dbReference type="SUPFAM" id="SSF51206">
    <property type="entry name" value="cAMP-binding domain-like"/>
    <property type="match status" value="1"/>
</dbReference>
<feature type="domain" description="HTH crp-type" evidence="4">
    <location>
        <begin position="152"/>
        <end position="218"/>
    </location>
</feature>
<dbReference type="SMART" id="SM00419">
    <property type="entry name" value="HTH_CRP"/>
    <property type="match status" value="1"/>
</dbReference>
<sequence>MLAYDSNPQQNSLLNALPRHTQERLSPMLELIQIKQGQVLYELNHPLFYVYFPTTSVISLLNLLENGTSAEIAGVGNEGMLGVSLFMSGESMHNLAVVQSAGHAYRLKGSILRQELNRSGGRRDGMLQKLLLHYTQALFTQTAQTAVCNRHHSIEQQLCRYLLSTLDRLPSKELAMTQELIANMLGVRREGITEAAGKLQKKGLINYSRGHITIIDRPGLENQACECYKIVKQEFKRLLTHYYPQVSSDFISPPRTLHKVMPARYIHK</sequence>
<dbReference type="Proteomes" id="UP000005090">
    <property type="component" value="Chromosome"/>
</dbReference>
<dbReference type="InterPro" id="IPR050397">
    <property type="entry name" value="Env_Response_Regulators"/>
</dbReference>
<evidence type="ECO:0000259" key="4">
    <source>
        <dbReference type="PROSITE" id="PS51063"/>
    </source>
</evidence>
<dbReference type="PANTHER" id="PTHR24567">
    <property type="entry name" value="CRP FAMILY TRANSCRIPTIONAL REGULATORY PROTEIN"/>
    <property type="match status" value="1"/>
</dbReference>
<accession>H8GRE3</accession>
<dbReference type="GO" id="GO:0005829">
    <property type="term" value="C:cytosol"/>
    <property type="evidence" value="ECO:0007669"/>
    <property type="project" value="TreeGrafter"/>
</dbReference>
<dbReference type="PANTHER" id="PTHR24567:SF74">
    <property type="entry name" value="HTH-TYPE TRANSCRIPTIONAL REGULATOR ARCR"/>
    <property type="match status" value="1"/>
</dbReference>
<keyword evidence="3" id="KW-0804">Transcription</keyword>
<evidence type="ECO:0000256" key="2">
    <source>
        <dbReference type="ARBA" id="ARBA00023125"/>
    </source>
</evidence>
<organism evidence="5 6">
    <name type="scientific">Methylomicrobium album BG8</name>
    <dbReference type="NCBI Taxonomy" id="686340"/>
    <lineage>
        <taxon>Bacteria</taxon>
        <taxon>Pseudomonadati</taxon>
        <taxon>Pseudomonadota</taxon>
        <taxon>Gammaproteobacteria</taxon>
        <taxon>Methylococcales</taxon>
        <taxon>Methylococcaceae</taxon>
        <taxon>Methylomicrobium</taxon>
    </lineage>
</organism>
<dbReference type="PROSITE" id="PS51063">
    <property type="entry name" value="HTH_CRP_2"/>
    <property type="match status" value="1"/>
</dbReference>
<evidence type="ECO:0000313" key="5">
    <source>
        <dbReference type="EMBL" id="EIC31122.1"/>
    </source>
</evidence>
<dbReference type="RefSeq" id="WP_005374232.1">
    <property type="nucleotide sequence ID" value="NZ_CM001475.1"/>
</dbReference>
<dbReference type="GO" id="GO:0003677">
    <property type="term" value="F:DNA binding"/>
    <property type="evidence" value="ECO:0007669"/>
    <property type="project" value="UniProtKB-KW"/>
</dbReference>
<evidence type="ECO:0000313" key="6">
    <source>
        <dbReference type="Proteomes" id="UP000005090"/>
    </source>
</evidence>
<name>H8GRE3_METAL</name>
<keyword evidence="1" id="KW-0805">Transcription regulation</keyword>
<dbReference type="InterPro" id="IPR012318">
    <property type="entry name" value="HTH_CRP"/>
</dbReference>
<dbReference type="EMBL" id="CM001475">
    <property type="protein sequence ID" value="EIC31122.1"/>
    <property type="molecule type" value="Genomic_DNA"/>
</dbReference>
<dbReference type="InterPro" id="IPR014710">
    <property type="entry name" value="RmlC-like_jellyroll"/>
</dbReference>
<dbReference type="STRING" id="686340.Metal_3473"/>
<protein>
    <submittedName>
        <fullName evidence="5">cAMP-binding protein</fullName>
    </submittedName>
</protein>
<keyword evidence="2" id="KW-0238">DNA-binding</keyword>
<dbReference type="Gene3D" id="2.60.120.10">
    <property type="entry name" value="Jelly Rolls"/>
    <property type="match status" value="1"/>
</dbReference>
<dbReference type="GO" id="GO:0003700">
    <property type="term" value="F:DNA-binding transcription factor activity"/>
    <property type="evidence" value="ECO:0007669"/>
    <property type="project" value="TreeGrafter"/>
</dbReference>
<evidence type="ECO:0000256" key="1">
    <source>
        <dbReference type="ARBA" id="ARBA00023015"/>
    </source>
</evidence>
<dbReference type="eggNOG" id="COG0664">
    <property type="taxonomic scope" value="Bacteria"/>
</dbReference>
<keyword evidence="6" id="KW-1185">Reference proteome</keyword>
<dbReference type="SUPFAM" id="SSF46785">
    <property type="entry name" value="Winged helix' DNA-binding domain"/>
    <property type="match status" value="1"/>
</dbReference>
<dbReference type="HOGENOM" id="CLU_077340_0_0_6"/>
<dbReference type="AlphaFoldDB" id="H8GRE3"/>
<evidence type="ECO:0000256" key="3">
    <source>
        <dbReference type="ARBA" id="ARBA00023163"/>
    </source>
</evidence>
<dbReference type="Pfam" id="PF13545">
    <property type="entry name" value="HTH_Crp_2"/>
    <property type="match status" value="1"/>
</dbReference>
<dbReference type="InterPro" id="IPR036390">
    <property type="entry name" value="WH_DNA-bd_sf"/>
</dbReference>
<reference evidence="5 6" key="1">
    <citation type="journal article" date="2013" name="Genome Announc.">
        <title>Genome Sequence of the Obligate Gammaproteobacterial Methanotroph Methylomicrobium album Strain BG8.</title>
        <authorList>
            <person name="Kits K.D."/>
            <person name="Kalyuzhnaya M.G."/>
            <person name="Klotz M.G."/>
            <person name="Jetten M.S."/>
            <person name="Op den Camp H.J."/>
            <person name="Vuilleumier S."/>
            <person name="Bringel F."/>
            <person name="Dispirito A.A."/>
            <person name="Murrell J.C."/>
            <person name="Bruce D."/>
            <person name="Cheng J.F."/>
            <person name="Copeland A."/>
            <person name="Goodwin L."/>
            <person name="Hauser L."/>
            <person name="Lajus A."/>
            <person name="Land M.L."/>
            <person name="Lapidus A."/>
            <person name="Lucas S."/>
            <person name="Medigue C."/>
            <person name="Pitluck S."/>
            <person name="Woyke T."/>
            <person name="Zeytun A."/>
            <person name="Stein L.Y."/>
        </authorList>
    </citation>
    <scope>NUCLEOTIDE SEQUENCE [LARGE SCALE GENOMIC DNA]</scope>
    <source>
        <strain evidence="5 6">BG8</strain>
    </source>
</reference>
<dbReference type="InterPro" id="IPR018490">
    <property type="entry name" value="cNMP-bd_dom_sf"/>
</dbReference>